<dbReference type="SFLD" id="SFLDG01387">
    <property type="entry name" value="BtrN-like_SPASM_domain_contain"/>
    <property type="match status" value="1"/>
</dbReference>
<protein>
    <recommendedName>
        <fullName evidence="11">Radical SAM core domain-containing protein</fullName>
    </recommendedName>
</protein>
<keyword evidence="2" id="KW-0004">4Fe-4S</keyword>
<dbReference type="Proteomes" id="UP000178313">
    <property type="component" value="Unassembled WGS sequence"/>
</dbReference>
<dbReference type="InterPro" id="IPR007197">
    <property type="entry name" value="rSAM"/>
</dbReference>
<keyword evidence="4" id="KW-0479">Metal-binding</keyword>
<dbReference type="InterPro" id="IPR034391">
    <property type="entry name" value="AdoMet-like_SPASM_containing"/>
</dbReference>
<dbReference type="CDD" id="cd01335">
    <property type="entry name" value="Radical_SAM"/>
    <property type="match status" value="1"/>
</dbReference>
<dbReference type="InterPro" id="IPR050377">
    <property type="entry name" value="Radical_SAM_PqqE_MftC-like"/>
</dbReference>
<evidence type="ECO:0000256" key="5">
    <source>
        <dbReference type="ARBA" id="ARBA00023004"/>
    </source>
</evidence>
<dbReference type="GO" id="GO:0003824">
    <property type="term" value="F:catalytic activity"/>
    <property type="evidence" value="ECO:0007669"/>
    <property type="project" value="InterPro"/>
</dbReference>
<dbReference type="SFLD" id="SFLDG01067">
    <property type="entry name" value="SPASM/twitch_domain_containing"/>
    <property type="match status" value="1"/>
</dbReference>
<evidence type="ECO:0000256" key="1">
    <source>
        <dbReference type="ARBA" id="ARBA00001966"/>
    </source>
</evidence>
<evidence type="ECO:0000259" key="7">
    <source>
        <dbReference type="Pfam" id="PF04055"/>
    </source>
</evidence>
<reference evidence="9 10" key="1">
    <citation type="journal article" date="2016" name="Nat. Commun.">
        <title>Thousands of microbial genomes shed light on interconnected biogeochemical processes in an aquifer system.</title>
        <authorList>
            <person name="Anantharaman K."/>
            <person name="Brown C.T."/>
            <person name="Hug L.A."/>
            <person name="Sharon I."/>
            <person name="Castelle C.J."/>
            <person name="Probst A.J."/>
            <person name="Thomas B.C."/>
            <person name="Singh A."/>
            <person name="Wilkins M.J."/>
            <person name="Karaoz U."/>
            <person name="Brodie E.L."/>
            <person name="Williams K.H."/>
            <person name="Hubbard S.S."/>
            <person name="Banfield J.F."/>
        </authorList>
    </citation>
    <scope>NUCLEOTIDE SEQUENCE [LARGE SCALE GENOMIC DNA]</scope>
</reference>
<keyword evidence="6" id="KW-0411">Iron-sulfur</keyword>
<comment type="caution">
    <text evidence="9">The sequence shown here is derived from an EMBL/GenBank/DDBJ whole genome shotgun (WGS) entry which is preliminary data.</text>
</comment>
<dbReference type="Pfam" id="PF04055">
    <property type="entry name" value="Radical_SAM"/>
    <property type="match status" value="1"/>
</dbReference>
<dbReference type="CDD" id="cd21109">
    <property type="entry name" value="SPASM"/>
    <property type="match status" value="1"/>
</dbReference>
<feature type="domain" description="4Fe4S-binding SPASM" evidence="8">
    <location>
        <begin position="233"/>
        <end position="300"/>
    </location>
</feature>
<dbReference type="STRING" id="1802513.A3E46_02525"/>
<proteinExistence type="predicted"/>
<evidence type="ECO:0000256" key="2">
    <source>
        <dbReference type="ARBA" id="ARBA00022485"/>
    </source>
</evidence>
<organism evidence="9 10">
    <name type="scientific">Candidatus Woesebacteria bacterium RIFCSPHIGHO2_12_FULL_46_16</name>
    <dbReference type="NCBI Taxonomy" id="1802513"/>
    <lineage>
        <taxon>Bacteria</taxon>
        <taxon>Candidatus Woeseibacteriota</taxon>
    </lineage>
</organism>
<dbReference type="InterPro" id="IPR023885">
    <property type="entry name" value="4Fe4S-binding_SPASM_dom"/>
</dbReference>
<dbReference type="SFLD" id="SFLDS00029">
    <property type="entry name" value="Radical_SAM"/>
    <property type="match status" value="1"/>
</dbReference>
<dbReference type="Gene3D" id="3.20.20.70">
    <property type="entry name" value="Aldolase class I"/>
    <property type="match status" value="1"/>
</dbReference>
<dbReference type="PANTHER" id="PTHR11228:SF34">
    <property type="entry name" value="TUNGSTEN-CONTAINING ALDEHYDE FERREDOXIN OXIDOREDUCTASE COFACTOR MODIFYING PROTEIN"/>
    <property type="match status" value="1"/>
</dbReference>
<dbReference type="GO" id="GO:0051536">
    <property type="term" value="F:iron-sulfur cluster binding"/>
    <property type="evidence" value="ECO:0007669"/>
    <property type="project" value="UniProtKB-KW"/>
</dbReference>
<sequence length="316" mass="36120">MNMGSAEHIKVQQLEQGRLTDPGNFPKVVLIDTISFCDLKCSMCSHKDMSRKRGKMAMELFKKIIDEIADTDRNTRVWMVFFGEALILKKTTLFPMIRYAKEKGLTDVVLNSNANLLDEDTAKGLIKSGLDAIYVGIDAFTEETYAKVRVGGDYHKVVRNVKNLIRLKREMGAEKPLVYVQFVEMEVNKAETDNFIEFWKKDGAIAKIRPMVSWAGLVHASNLTIPKENRWPCYWAMQTMSIADDGRVVMCAVDVDARFVAGDINQESIKSVWNGKLKDIREIHHKGEFNKLPFPCKDCKDWQSARAEYYNAEECK</sequence>
<dbReference type="SUPFAM" id="SSF102114">
    <property type="entry name" value="Radical SAM enzymes"/>
    <property type="match status" value="1"/>
</dbReference>
<evidence type="ECO:0000256" key="4">
    <source>
        <dbReference type="ARBA" id="ARBA00022723"/>
    </source>
</evidence>
<evidence type="ECO:0000313" key="9">
    <source>
        <dbReference type="EMBL" id="OGM56400.1"/>
    </source>
</evidence>
<evidence type="ECO:0008006" key="11">
    <source>
        <dbReference type="Google" id="ProtNLM"/>
    </source>
</evidence>
<name>A0A1F8AXN0_9BACT</name>
<accession>A0A1F8AXN0</accession>
<dbReference type="EMBL" id="MGGZ01000034">
    <property type="protein sequence ID" value="OGM56400.1"/>
    <property type="molecule type" value="Genomic_DNA"/>
</dbReference>
<gene>
    <name evidence="9" type="ORF">A3E46_02525</name>
</gene>
<evidence type="ECO:0000259" key="8">
    <source>
        <dbReference type="Pfam" id="PF13186"/>
    </source>
</evidence>
<evidence type="ECO:0000313" key="10">
    <source>
        <dbReference type="Proteomes" id="UP000178313"/>
    </source>
</evidence>
<evidence type="ECO:0000256" key="3">
    <source>
        <dbReference type="ARBA" id="ARBA00022691"/>
    </source>
</evidence>
<dbReference type="InterPro" id="IPR013785">
    <property type="entry name" value="Aldolase_TIM"/>
</dbReference>
<comment type="cofactor">
    <cofactor evidence="1">
        <name>[4Fe-4S] cluster</name>
        <dbReference type="ChEBI" id="CHEBI:49883"/>
    </cofactor>
</comment>
<keyword evidence="3" id="KW-0949">S-adenosyl-L-methionine</keyword>
<dbReference type="Pfam" id="PF13186">
    <property type="entry name" value="SPASM"/>
    <property type="match status" value="1"/>
</dbReference>
<feature type="domain" description="Radical SAM core" evidence="7">
    <location>
        <begin position="34"/>
        <end position="167"/>
    </location>
</feature>
<dbReference type="AlphaFoldDB" id="A0A1F8AXN0"/>
<dbReference type="PANTHER" id="PTHR11228">
    <property type="entry name" value="RADICAL SAM DOMAIN PROTEIN"/>
    <property type="match status" value="1"/>
</dbReference>
<dbReference type="InterPro" id="IPR058240">
    <property type="entry name" value="rSAM_sf"/>
</dbReference>
<keyword evidence="5" id="KW-0408">Iron</keyword>
<dbReference type="GO" id="GO:0046872">
    <property type="term" value="F:metal ion binding"/>
    <property type="evidence" value="ECO:0007669"/>
    <property type="project" value="UniProtKB-KW"/>
</dbReference>
<evidence type="ECO:0000256" key="6">
    <source>
        <dbReference type="ARBA" id="ARBA00023014"/>
    </source>
</evidence>